<dbReference type="GO" id="GO:0005615">
    <property type="term" value="C:extracellular space"/>
    <property type="evidence" value="ECO:0007669"/>
    <property type="project" value="UniProtKB-UniRule"/>
</dbReference>
<comment type="domain">
    <text evidence="13">The N- and C-terminal barrels adopt an identical fold despite having only 13% of conserved residues.</text>
</comment>
<keyword evidence="13" id="KW-0732">Signal</keyword>
<dbReference type="FunFam" id="3.15.20.10:FF:000001">
    <property type="entry name" value="Phospholipid transfer protein"/>
    <property type="match status" value="1"/>
</dbReference>
<dbReference type="CDD" id="cd00025">
    <property type="entry name" value="BPI1"/>
    <property type="match status" value="1"/>
</dbReference>
<dbReference type="Gene3D" id="3.15.20.10">
    <property type="entry name" value="Bactericidal permeability-increasing protein, domain 2"/>
    <property type="match status" value="1"/>
</dbReference>
<comment type="similarity">
    <text evidence="2">Belongs to the BPI/LBP/Plunc superfamily. BPI/LBP family.</text>
</comment>
<dbReference type="InterPro" id="IPR032942">
    <property type="entry name" value="BPI/LBP/Plunc"/>
</dbReference>
<dbReference type="GO" id="GO:0050829">
    <property type="term" value="P:defense response to Gram-negative bacterium"/>
    <property type="evidence" value="ECO:0007669"/>
    <property type="project" value="UniProtKB-UniRule"/>
</dbReference>
<evidence type="ECO:0000256" key="1">
    <source>
        <dbReference type="ARBA" id="ARBA00004613"/>
    </source>
</evidence>
<evidence type="ECO:0000313" key="17">
    <source>
        <dbReference type="Proteomes" id="UP000694380"/>
    </source>
</evidence>
<dbReference type="PANTHER" id="PTHR10504">
    <property type="entry name" value="BACTERICIDAL PERMEABILITY-INCREASING BPI PROTEIN-RELATED"/>
    <property type="match status" value="1"/>
</dbReference>
<accession>A0A8C3IWF7</accession>
<protein>
    <recommendedName>
        <fullName evidence="3 13">Bactericidal permeability-increasing protein</fullName>
        <shortName evidence="13">BPI</shortName>
    </recommendedName>
</protein>
<dbReference type="InterPro" id="IPR001124">
    <property type="entry name" value="Lipid-bd_serum_glycop_C"/>
</dbReference>
<proteinExistence type="inferred from homology"/>
<comment type="function">
    <text evidence="13">The cytotoxic action of BPI is limited to many species of Gram-negative bacteria; this specificity may be explained by a strong affinity of the very basic N-terminal half for the negatively charged lipopolysaccharides that are unique to the Gram-negative bacterial outer envelope.</text>
</comment>
<dbReference type="PANTHER" id="PTHR10504:SF84">
    <property type="entry name" value="BACTERICIDAL PERMEABILITY-INCREASING PROTEIN"/>
    <property type="match status" value="1"/>
</dbReference>
<keyword evidence="6 13" id="KW-0399">Innate immunity</keyword>
<dbReference type="GO" id="GO:0045087">
    <property type="term" value="P:innate immune response"/>
    <property type="evidence" value="ECO:0007669"/>
    <property type="project" value="UniProtKB-UniRule"/>
</dbReference>
<dbReference type="GO" id="GO:0001530">
    <property type="term" value="F:lipopolysaccharide binding"/>
    <property type="evidence" value="ECO:0007669"/>
    <property type="project" value="TreeGrafter"/>
</dbReference>
<keyword evidence="17" id="KW-1185">Reference proteome</keyword>
<dbReference type="GO" id="GO:0031663">
    <property type="term" value="P:lipopolysaccharide-mediated signaling pathway"/>
    <property type="evidence" value="ECO:0007669"/>
    <property type="project" value="TreeGrafter"/>
</dbReference>
<dbReference type="FunFam" id="3.15.10.10:FF:000001">
    <property type="entry name" value="phospholipid transfer protein-like"/>
    <property type="match status" value="1"/>
</dbReference>
<comment type="subcellular location">
    <subcellularLocation>
        <location evidence="1 13">Secreted</location>
    </subcellularLocation>
</comment>
<evidence type="ECO:0000256" key="6">
    <source>
        <dbReference type="ARBA" id="ARBA00022588"/>
    </source>
</evidence>
<feature type="domain" description="Lipid-binding serum glycoprotein C-terminal" evidence="15">
    <location>
        <begin position="328"/>
        <end position="531"/>
    </location>
</feature>
<dbReference type="Gene3D" id="3.15.10.10">
    <property type="entry name" value="Bactericidal permeability-increasing protein, domain 1"/>
    <property type="match status" value="1"/>
</dbReference>
<dbReference type="Pfam" id="PF02886">
    <property type="entry name" value="LBP_BPI_CETP_C"/>
    <property type="match status" value="1"/>
</dbReference>
<dbReference type="InterPro" id="IPR030675">
    <property type="entry name" value="BPI/LBP"/>
</dbReference>
<dbReference type="SUPFAM" id="SSF55394">
    <property type="entry name" value="Bactericidal permeability-increasing protein, BPI"/>
    <property type="match status" value="2"/>
</dbReference>
<sequence length="536" mass="58314">MDRALQKQTGVGGGGTLLRWPGKPFGGSVACCVPHSLASRLAARAPSPRLQHDRSVSEIQGPLVQRGSQLPSPGAAWMSHQSRWIGLHRAAALVLKATARQEGITALQKELAKLKLPDFSGTFKVKLLGKVHYTFYSLNLRSFQLPSSQIAPIPNVGLKVSIANAFAQLTGKWRVKKRFIRDSGSFDLKVEGLSISIGLKLGSDASGRPTVTTSECGTHISNVRVHISGRFGWLYNLFHKKIESSFRKTMEGKVCGVVTSSVTTKLQPYLQTVPVTAKIDKVAGIDYSLVAPPAATAQSLDVNLKGEFFSLAHRSAVPFPPPALAFPVDHDRMVYCGASSYFFNTAGFVYHTAGALLFEITDAMIPKEFKFHLNTTTFSAFIPQLEKMYPDKLMKLRIKTSSAPFLTITPGNLSLTPVVDIQAYVILPNSSLVSVFLLSVTSSVSAKIMVTSARIGGTLELGRLQLSLKHSDVGPFSVQLLQALMNFYGSSILIPRINARLKEGFPLPLPARVQLSSLVIQPHQNFLLFGADVRYV</sequence>
<keyword evidence="8 13" id="KW-0044">Antibiotic</keyword>
<gene>
    <name evidence="16" type="primary">LOC101943323</name>
</gene>
<keyword evidence="7 13" id="KW-0391">Immunity</keyword>
<dbReference type="Proteomes" id="UP000694380">
    <property type="component" value="Unplaced"/>
</dbReference>
<name>A0A8C3IWF7_CHRPI</name>
<evidence type="ECO:0000256" key="2">
    <source>
        <dbReference type="ARBA" id="ARBA00007292"/>
    </source>
</evidence>
<keyword evidence="10 13" id="KW-0325">Glycoprotein</keyword>
<dbReference type="CDD" id="cd00026">
    <property type="entry name" value="BPI2"/>
    <property type="match status" value="1"/>
</dbReference>
<feature type="disulfide bond" evidence="12">
    <location>
        <begin position="216"/>
        <end position="255"/>
    </location>
</feature>
<reference evidence="16" key="2">
    <citation type="submission" date="2025-09" db="UniProtKB">
        <authorList>
            <consortium name="Ensembl"/>
        </authorList>
    </citation>
    <scope>IDENTIFICATION</scope>
</reference>
<dbReference type="AlphaFoldDB" id="A0A8C3IWF7"/>
<keyword evidence="4 13" id="KW-0964">Secreted</keyword>
<evidence type="ECO:0000256" key="4">
    <source>
        <dbReference type="ARBA" id="ARBA00022525"/>
    </source>
</evidence>
<reference evidence="16" key="1">
    <citation type="submission" date="2025-08" db="UniProtKB">
        <authorList>
            <consortium name="Ensembl"/>
        </authorList>
    </citation>
    <scope>IDENTIFICATION</scope>
</reference>
<comment type="subunit">
    <text evidence="11 13">Monomer. Homodimer; disulfide-linked.</text>
</comment>
<keyword evidence="9 12" id="KW-1015">Disulfide bond</keyword>
<comment type="domain">
    <text evidence="13">The N-terminal region may be exposed to the interior of the granule, whereas the C-terminal portion may be embedded in the membrane. During phagocytosis and degranulation, proteases may be released and activated and cleave BPI at the junction of the N- and C-terminal portions of the molecule, providing controlled release of the N-terminal antibacterial fragment when bacteria are ingested.</text>
</comment>
<evidence type="ECO:0000259" key="15">
    <source>
        <dbReference type="SMART" id="SM00329"/>
    </source>
</evidence>
<dbReference type="Ensembl" id="ENSCPBT00000046649.1">
    <property type="protein sequence ID" value="ENSCPBP00000039802.1"/>
    <property type="gene ID" value="ENSCPBG00000027409.1"/>
</dbReference>
<dbReference type="SMART" id="SM00328">
    <property type="entry name" value="BPI1"/>
    <property type="match status" value="1"/>
</dbReference>
<evidence type="ECO:0000256" key="9">
    <source>
        <dbReference type="ARBA" id="ARBA00023157"/>
    </source>
</evidence>
<evidence type="ECO:0000256" key="10">
    <source>
        <dbReference type="ARBA" id="ARBA00023180"/>
    </source>
</evidence>
<evidence type="ECO:0000256" key="5">
    <source>
        <dbReference type="ARBA" id="ARBA00022529"/>
    </source>
</evidence>
<evidence type="ECO:0000256" key="8">
    <source>
        <dbReference type="ARBA" id="ARBA00023022"/>
    </source>
</evidence>
<evidence type="ECO:0000256" key="13">
    <source>
        <dbReference type="RuleBase" id="RU369039"/>
    </source>
</evidence>
<evidence type="ECO:0000256" key="11">
    <source>
        <dbReference type="ARBA" id="ARBA00025943"/>
    </source>
</evidence>
<dbReference type="GeneTree" id="ENSGT01150000286994"/>
<dbReference type="InterPro" id="IPR017942">
    <property type="entry name" value="Lipid-bd_serum_glycop_N"/>
</dbReference>
<evidence type="ECO:0000313" key="16">
    <source>
        <dbReference type="Ensembl" id="ENSCPBP00000039802.1"/>
    </source>
</evidence>
<dbReference type="InterPro" id="IPR017943">
    <property type="entry name" value="Bactericidal_perm-incr_a/b_dom"/>
</dbReference>
<organism evidence="16 17">
    <name type="scientific">Chrysemys picta bellii</name>
    <name type="common">Western painted turtle</name>
    <name type="synonym">Emys bellii</name>
    <dbReference type="NCBI Taxonomy" id="8478"/>
    <lineage>
        <taxon>Eukaryota</taxon>
        <taxon>Metazoa</taxon>
        <taxon>Chordata</taxon>
        <taxon>Craniata</taxon>
        <taxon>Vertebrata</taxon>
        <taxon>Euteleostomi</taxon>
        <taxon>Archelosauria</taxon>
        <taxon>Testudinata</taxon>
        <taxon>Testudines</taxon>
        <taxon>Cryptodira</taxon>
        <taxon>Durocryptodira</taxon>
        <taxon>Testudinoidea</taxon>
        <taxon>Emydidae</taxon>
        <taxon>Chrysemys</taxon>
    </lineage>
</organism>
<evidence type="ECO:0000256" key="3">
    <source>
        <dbReference type="ARBA" id="ARBA00017827"/>
    </source>
</evidence>
<evidence type="ECO:0000256" key="7">
    <source>
        <dbReference type="ARBA" id="ARBA00022859"/>
    </source>
</evidence>
<dbReference type="PIRSF" id="PIRSF002417">
    <property type="entry name" value="Lipid_binding_protein"/>
    <property type="match status" value="1"/>
</dbReference>
<evidence type="ECO:0000259" key="14">
    <source>
        <dbReference type="SMART" id="SM00328"/>
    </source>
</evidence>
<dbReference type="SMART" id="SM00329">
    <property type="entry name" value="BPI2"/>
    <property type="match status" value="1"/>
</dbReference>
<dbReference type="Pfam" id="PF01273">
    <property type="entry name" value="LBP_BPI_CETP"/>
    <property type="match status" value="1"/>
</dbReference>
<evidence type="ECO:0000256" key="12">
    <source>
        <dbReference type="PIRSR" id="PIRSR002417-50"/>
    </source>
</evidence>
<keyword evidence="5 13" id="KW-0929">Antimicrobial</keyword>
<feature type="domain" description="Lipid-binding serum glycoprotein N-terminal" evidence="14">
    <location>
        <begin position="97"/>
        <end position="313"/>
    </location>
</feature>